<evidence type="ECO:0000313" key="1">
    <source>
        <dbReference type="EMBL" id="MRW89175.1"/>
    </source>
</evidence>
<sequence length="406" mass="44702">MVSAIKLLRGNVVKLGLLAVLSVPMLAALRGGAGNNDEHRHLAPPPSLPTSWQAFLQLPTQTDDWINDHFGMRDRLLKANNRLRFALFHEFPTIQMAAGRHGRVFLAAHSVTAPPYSAITNVCGGKPPPAPETAEYFSTMVADFERMGMHPAVLIVPSAAAVYSGDTPNWLQPRCGADDTAVATVLADPALSPLARQRIFYPLQQMRALAGNDAVFPKTWFHWSGPALDEIARLTVAHLWGRAPAQQAPWPVKMNWKDSDVSHLFPGVKLSSLIAEPDFEAAHVQACYGPNCFPEFAGIANYAQVLDDVSRFTNPAAPERRLLIVSDSFGSKSSGWFARYYRTVEQMATHSINDMSQADVDTLKQVLLRDPEHTDILFLYHDGAAVYNTLRQGIQRLHQLRPPSGG</sequence>
<dbReference type="AlphaFoldDB" id="A0A6I2KTC3"/>
<dbReference type="EMBL" id="WKJK01000002">
    <property type="protein sequence ID" value="MRW89175.1"/>
    <property type="molecule type" value="Genomic_DNA"/>
</dbReference>
<keyword evidence="2" id="KW-1185">Reference proteome</keyword>
<protein>
    <recommendedName>
        <fullName evidence="3">AlgX/AlgJ SGNH hydrolase-like domain-containing protein</fullName>
    </recommendedName>
</protein>
<evidence type="ECO:0000313" key="2">
    <source>
        <dbReference type="Proteomes" id="UP000433309"/>
    </source>
</evidence>
<dbReference type="Proteomes" id="UP000433309">
    <property type="component" value="Unassembled WGS sequence"/>
</dbReference>
<comment type="caution">
    <text evidence="1">The sequence shown here is derived from an EMBL/GenBank/DDBJ whole genome shotgun (WGS) entry which is preliminary data.</text>
</comment>
<proteinExistence type="predicted"/>
<name>A0A6I2KTC3_9BURK</name>
<accession>A0A6I2KTC3</accession>
<reference evidence="1 2" key="1">
    <citation type="submission" date="2019-11" db="EMBL/GenBank/DDBJ databases">
        <title>Novel species isolated from a subtropical stream in China.</title>
        <authorList>
            <person name="Lu H."/>
        </authorList>
    </citation>
    <scope>NUCLEOTIDE SEQUENCE [LARGE SCALE GENOMIC DNA]</scope>
    <source>
        <strain evidence="1 2">FT80W</strain>
    </source>
</reference>
<organism evidence="1 2">
    <name type="scientific">Duganella guangzhouensis</name>
    <dbReference type="NCBI Taxonomy" id="2666084"/>
    <lineage>
        <taxon>Bacteria</taxon>
        <taxon>Pseudomonadati</taxon>
        <taxon>Pseudomonadota</taxon>
        <taxon>Betaproteobacteria</taxon>
        <taxon>Burkholderiales</taxon>
        <taxon>Oxalobacteraceae</taxon>
        <taxon>Telluria group</taxon>
        <taxon>Duganella</taxon>
    </lineage>
</organism>
<dbReference type="RefSeq" id="WP_154373416.1">
    <property type="nucleotide sequence ID" value="NZ_WKJK01000002.1"/>
</dbReference>
<evidence type="ECO:0008006" key="3">
    <source>
        <dbReference type="Google" id="ProtNLM"/>
    </source>
</evidence>
<gene>
    <name evidence="1" type="ORF">GJ699_04185</name>
</gene>